<dbReference type="EMBL" id="JACHOU010000001">
    <property type="protein sequence ID" value="MBB6352480.1"/>
    <property type="molecule type" value="Genomic_DNA"/>
</dbReference>
<accession>A0A7X0F3N6</accession>
<reference evidence="1 2" key="1">
    <citation type="submission" date="2020-08" db="EMBL/GenBank/DDBJ databases">
        <title>Genomic Encyclopedia of Type Strains, Phase IV (KMG-IV): sequencing the most valuable type-strain genomes for metagenomic binning, comparative biology and taxonomic classification.</title>
        <authorList>
            <person name="Goeker M."/>
        </authorList>
    </citation>
    <scope>NUCLEOTIDE SEQUENCE [LARGE SCALE GENOMIC DNA]</scope>
    <source>
        <strain evidence="1 2">DSM 7051</strain>
    </source>
</reference>
<dbReference type="Proteomes" id="UP000536262">
    <property type="component" value="Unassembled WGS sequence"/>
</dbReference>
<gene>
    <name evidence="1" type="ORF">GGR00_000232</name>
</gene>
<comment type="caution">
    <text evidence="1">The sequence shown here is derived from an EMBL/GenBank/DDBJ whole genome shotgun (WGS) entry which is preliminary data.</text>
</comment>
<evidence type="ECO:0000313" key="1">
    <source>
        <dbReference type="EMBL" id="MBB6352480.1"/>
    </source>
</evidence>
<keyword evidence="2" id="KW-1185">Reference proteome</keyword>
<evidence type="ECO:0000313" key="2">
    <source>
        <dbReference type="Proteomes" id="UP000536262"/>
    </source>
</evidence>
<name>A0A7X0F3N6_9HYPH</name>
<protein>
    <submittedName>
        <fullName evidence="1">Uncharacterized protein</fullName>
    </submittedName>
</protein>
<sequence length="63" mass="6655">MAARATSTTKFRSDPCVKRVMDFALLERADVHAAYADNKVGVILGTQNSLMVEGDVALLGAAS</sequence>
<proteinExistence type="predicted"/>
<organism evidence="1 2">
    <name type="scientific">Aminobacter aganoensis</name>
    <dbReference type="NCBI Taxonomy" id="83264"/>
    <lineage>
        <taxon>Bacteria</taxon>
        <taxon>Pseudomonadati</taxon>
        <taxon>Pseudomonadota</taxon>
        <taxon>Alphaproteobacteria</taxon>
        <taxon>Hyphomicrobiales</taxon>
        <taxon>Phyllobacteriaceae</taxon>
        <taxon>Aminobacter</taxon>
    </lineage>
</organism>
<dbReference type="AlphaFoldDB" id="A0A7X0F3N6"/>